<proteinExistence type="inferred from homology"/>
<evidence type="ECO:0000256" key="3">
    <source>
        <dbReference type="ARBA" id="ARBA00025724"/>
    </source>
</evidence>
<reference evidence="5" key="1">
    <citation type="journal article" date="2016" name="Proc. Natl. Acad. Sci. U.S.A.">
        <title>Lipid metabolic changes in an early divergent fungus govern the establishment of a mutualistic symbiosis with endobacteria.</title>
        <authorList>
            <person name="Lastovetsky O.A."/>
            <person name="Gaspar M.L."/>
            <person name="Mondo S.J."/>
            <person name="LaButti K.M."/>
            <person name="Sandor L."/>
            <person name="Grigoriev I.V."/>
            <person name="Henry S.A."/>
            <person name="Pawlowska T.E."/>
        </authorList>
    </citation>
    <scope>NUCLEOTIDE SEQUENCE [LARGE SCALE GENOMIC DNA]</scope>
    <source>
        <strain evidence="5">ATCC 52814</strain>
    </source>
</reference>
<dbReference type="InterPro" id="IPR045222">
    <property type="entry name" value="Rpb4-like"/>
</dbReference>
<evidence type="ECO:0000313" key="5">
    <source>
        <dbReference type="EMBL" id="ORE01322.1"/>
    </source>
</evidence>
<dbReference type="SUPFAM" id="SSF47819">
    <property type="entry name" value="HRDC-like"/>
    <property type="match status" value="1"/>
</dbReference>
<organism evidence="5">
    <name type="scientific">Rhizopus microsporus var. microsporus</name>
    <dbReference type="NCBI Taxonomy" id="86635"/>
    <lineage>
        <taxon>Eukaryota</taxon>
        <taxon>Fungi</taxon>
        <taxon>Fungi incertae sedis</taxon>
        <taxon>Mucoromycota</taxon>
        <taxon>Mucoromycotina</taxon>
        <taxon>Mucoromycetes</taxon>
        <taxon>Mucorales</taxon>
        <taxon>Mucorineae</taxon>
        <taxon>Rhizopodaceae</taxon>
        <taxon>Rhizopus</taxon>
    </lineage>
</organism>
<dbReference type="SMART" id="SM00657">
    <property type="entry name" value="RPOL4c"/>
    <property type="match status" value="1"/>
</dbReference>
<dbReference type="Pfam" id="PF03874">
    <property type="entry name" value="RNA_pol_Rpb4"/>
    <property type="match status" value="1"/>
</dbReference>
<evidence type="ECO:0000259" key="4">
    <source>
        <dbReference type="SMART" id="SM00657"/>
    </source>
</evidence>
<dbReference type="PANTHER" id="PTHR21297">
    <property type="entry name" value="DNA-DIRECTED RNA POLYMERASE II"/>
    <property type="match status" value="1"/>
</dbReference>
<dbReference type="GO" id="GO:0000166">
    <property type="term" value="F:nucleotide binding"/>
    <property type="evidence" value="ECO:0007669"/>
    <property type="project" value="InterPro"/>
</dbReference>
<evidence type="ECO:0000256" key="2">
    <source>
        <dbReference type="ARBA" id="ARBA00023242"/>
    </source>
</evidence>
<dbReference type="GO" id="GO:0006352">
    <property type="term" value="P:DNA-templated transcription initiation"/>
    <property type="evidence" value="ECO:0007669"/>
    <property type="project" value="InterPro"/>
</dbReference>
<name>A0A1X0QNI2_RHIZD</name>
<dbReference type="OrthoDB" id="2186918at2759"/>
<dbReference type="AlphaFoldDB" id="A0A1X0QNI2"/>
<evidence type="ECO:0000256" key="1">
    <source>
        <dbReference type="ARBA" id="ARBA00004123"/>
    </source>
</evidence>
<dbReference type="VEuPathDB" id="FungiDB:BCV72DRAFT_236635"/>
<dbReference type="InterPro" id="IPR006590">
    <property type="entry name" value="RNA_pol_Rpb4/RPC9_core"/>
</dbReference>
<dbReference type="EMBL" id="KV922151">
    <property type="protein sequence ID" value="ORE01322.1"/>
    <property type="molecule type" value="Genomic_DNA"/>
</dbReference>
<dbReference type="GO" id="GO:0005634">
    <property type="term" value="C:nucleus"/>
    <property type="evidence" value="ECO:0007669"/>
    <property type="project" value="UniProtKB-SubCell"/>
</dbReference>
<keyword evidence="2" id="KW-0539">Nucleus</keyword>
<comment type="subcellular location">
    <subcellularLocation>
        <location evidence="1">Nucleus</location>
    </subcellularLocation>
</comment>
<dbReference type="GO" id="GO:0030880">
    <property type="term" value="C:RNA polymerase complex"/>
    <property type="evidence" value="ECO:0007669"/>
    <property type="project" value="InterPro"/>
</dbReference>
<gene>
    <name evidence="5" type="ORF">BCV72DRAFT_236635</name>
</gene>
<sequence>MTSVRQPKKRIIRRGGAEQEDASNLKLGEEFDNAQCLYLSEVRVILDAQDNKGIEVQNRATTNAVLAKTLEYVRNFGRYNTMEAVREVRQIMAKDSLTQFEVAQMANLCCEEAEEAKALIPSISTKYDDDELQEVLNQMQQIRKFQG</sequence>
<dbReference type="Gene3D" id="1.20.1250.40">
    <property type="match status" value="1"/>
</dbReference>
<dbReference type="InterPro" id="IPR010997">
    <property type="entry name" value="HRDC-like_sf"/>
</dbReference>
<dbReference type="InterPro" id="IPR005574">
    <property type="entry name" value="Rpb4/RPC9"/>
</dbReference>
<feature type="domain" description="RNA polymerase Rpb4/RPC9 core" evidence="4">
    <location>
        <begin position="29"/>
        <end position="146"/>
    </location>
</feature>
<dbReference type="InterPro" id="IPR038324">
    <property type="entry name" value="Rpb4/RPC9_sf"/>
</dbReference>
<dbReference type="Proteomes" id="UP000242414">
    <property type="component" value="Unassembled WGS sequence"/>
</dbReference>
<comment type="similarity">
    <text evidence="3">Belongs to the eukaryotic RPB4 RNA polymerase subunit family.</text>
</comment>
<accession>A0A1X0QNI2</accession>
<protein>
    <recommendedName>
        <fullName evidence="4">RNA polymerase Rpb4/RPC9 core domain-containing protein</fullName>
    </recommendedName>
</protein>